<proteinExistence type="predicted"/>
<organism evidence="1 2">
    <name type="scientific">Streptomyces montanisoli</name>
    <dbReference type="NCBI Taxonomy" id="2798581"/>
    <lineage>
        <taxon>Bacteria</taxon>
        <taxon>Bacillati</taxon>
        <taxon>Actinomycetota</taxon>
        <taxon>Actinomycetes</taxon>
        <taxon>Kitasatosporales</taxon>
        <taxon>Streptomycetaceae</taxon>
        <taxon>Streptomyces</taxon>
    </lineage>
</organism>
<gene>
    <name evidence="1" type="ORF">JFN87_03610</name>
</gene>
<accession>A0A940M885</accession>
<name>A0A940M885_9ACTN</name>
<reference evidence="1" key="1">
    <citation type="submission" date="2021-03" db="EMBL/GenBank/DDBJ databases">
        <title>Whole genome sequence of Streptomyces bomunensis MMS17-BM035.</title>
        <authorList>
            <person name="Lee J.H."/>
        </authorList>
    </citation>
    <scope>NUCLEOTIDE SEQUENCE</scope>
    <source>
        <strain evidence="1">MMS17-BM035</strain>
    </source>
</reference>
<dbReference type="AlphaFoldDB" id="A0A940M885"/>
<dbReference type="EMBL" id="JAGIQL010000007">
    <property type="protein sequence ID" value="MBP0456589.1"/>
    <property type="molecule type" value="Genomic_DNA"/>
</dbReference>
<evidence type="ECO:0000313" key="2">
    <source>
        <dbReference type="Proteomes" id="UP000670475"/>
    </source>
</evidence>
<sequence length="59" mass="6130">MDLTTEQVPTEKWATNPESQAMLAASCCCSSILCCCCCGVATGMSAVQTDQAELVPAAR</sequence>
<evidence type="ECO:0000313" key="1">
    <source>
        <dbReference type="EMBL" id="MBP0456589.1"/>
    </source>
</evidence>
<protein>
    <submittedName>
        <fullName evidence="1">Uncharacterized protein</fullName>
    </submittedName>
</protein>
<dbReference type="RefSeq" id="WP_209338370.1">
    <property type="nucleotide sequence ID" value="NZ_JAGIQL010000007.1"/>
</dbReference>
<comment type="caution">
    <text evidence="1">The sequence shown here is derived from an EMBL/GenBank/DDBJ whole genome shotgun (WGS) entry which is preliminary data.</text>
</comment>
<keyword evidence="2" id="KW-1185">Reference proteome</keyword>
<dbReference type="Proteomes" id="UP000670475">
    <property type="component" value="Unassembled WGS sequence"/>
</dbReference>